<feature type="domain" description="Mur ligase central" evidence="6">
    <location>
        <begin position="179"/>
        <end position="374"/>
    </location>
</feature>
<feature type="transmembrane region" description="Helical" evidence="4">
    <location>
        <begin position="100"/>
        <end position="121"/>
    </location>
</feature>
<organism evidence="7 8">
    <name type="scientific">Candidatus Azambacteria bacterium GW2011_GWA1_44_9</name>
    <dbReference type="NCBI Taxonomy" id="1618610"/>
    <lineage>
        <taxon>Bacteria</taxon>
        <taxon>Candidatus Azamiibacteriota</taxon>
    </lineage>
</organism>
<proteinExistence type="predicted"/>
<evidence type="ECO:0000259" key="5">
    <source>
        <dbReference type="Pfam" id="PF02875"/>
    </source>
</evidence>
<evidence type="ECO:0000256" key="4">
    <source>
        <dbReference type="SAM" id="Phobius"/>
    </source>
</evidence>
<dbReference type="InterPro" id="IPR036565">
    <property type="entry name" value="Mur-like_cat_sf"/>
</dbReference>
<keyword evidence="4" id="KW-1133">Transmembrane helix</keyword>
<keyword evidence="3" id="KW-0067">ATP-binding</keyword>
<evidence type="ECO:0000256" key="1">
    <source>
        <dbReference type="ARBA" id="ARBA00022598"/>
    </source>
</evidence>
<evidence type="ECO:0000256" key="2">
    <source>
        <dbReference type="ARBA" id="ARBA00022741"/>
    </source>
</evidence>
<protein>
    <submittedName>
        <fullName evidence="7">UDP-N-acetylmuramoyl-tripeptide-D-alanyl-D-alanine ligase</fullName>
    </submittedName>
</protein>
<name>A0A0G1MMX9_9BACT</name>
<keyword evidence="4" id="KW-0472">Membrane</keyword>
<keyword evidence="1 7" id="KW-0436">Ligase</keyword>
<dbReference type="InterPro" id="IPR051046">
    <property type="entry name" value="MurCDEF_CellWall_CoF430Synth"/>
</dbReference>
<dbReference type="Pfam" id="PF08245">
    <property type="entry name" value="Mur_ligase_M"/>
    <property type="match status" value="1"/>
</dbReference>
<gene>
    <name evidence="7" type="ORF">UW78_C0002G0028</name>
</gene>
<dbReference type="Gene3D" id="3.90.190.20">
    <property type="entry name" value="Mur ligase, C-terminal domain"/>
    <property type="match status" value="1"/>
</dbReference>
<dbReference type="PANTHER" id="PTHR43024:SF1">
    <property type="entry name" value="UDP-N-ACETYLMURAMOYL-TRIPEPTIDE--D-ALANYL-D-ALANINE LIGASE"/>
    <property type="match status" value="1"/>
</dbReference>
<dbReference type="InterPro" id="IPR013221">
    <property type="entry name" value="Mur_ligase_cen"/>
</dbReference>
<evidence type="ECO:0000313" key="8">
    <source>
        <dbReference type="Proteomes" id="UP000034595"/>
    </source>
</evidence>
<keyword evidence="4" id="KW-0812">Transmembrane</keyword>
<dbReference type="InterPro" id="IPR036615">
    <property type="entry name" value="Mur_ligase_C_dom_sf"/>
</dbReference>
<evidence type="ECO:0000313" key="7">
    <source>
        <dbReference type="EMBL" id="KKT82147.1"/>
    </source>
</evidence>
<feature type="transmembrane region" description="Helical" evidence="4">
    <location>
        <begin position="127"/>
        <end position="150"/>
    </location>
</feature>
<dbReference type="GO" id="GO:0016881">
    <property type="term" value="F:acid-amino acid ligase activity"/>
    <property type="evidence" value="ECO:0007669"/>
    <property type="project" value="InterPro"/>
</dbReference>
<evidence type="ECO:0000259" key="6">
    <source>
        <dbReference type="Pfam" id="PF08245"/>
    </source>
</evidence>
<feature type="domain" description="Mur ligase C-terminal" evidence="5">
    <location>
        <begin position="399"/>
        <end position="514"/>
    </location>
</feature>
<dbReference type="Gene3D" id="3.40.1190.10">
    <property type="entry name" value="Mur-like, catalytic domain"/>
    <property type="match status" value="1"/>
</dbReference>
<dbReference type="InterPro" id="IPR004101">
    <property type="entry name" value="Mur_ligase_C"/>
</dbReference>
<dbReference type="PANTHER" id="PTHR43024">
    <property type="entry name" value="UDP-N-ACETYLMURAMOYL-TRIPEPTIDE--D-ALANYL-D-ALANINE LIGASE"/>
    <property type="match status" value="1"/>
</dbReference>
<dbReference type="AlphaFoldDB" id="A0A0G1MMX9"/>
<dbReference type="Proteomes" id="UP000034595">
    <property type="component" value="Unassembled WGS sequence"/>
</dbReference>
<evidence type="ECO:0000256" key="3">
    <source>
        <dbReference type="ARBA" id="ARBA00022840"/>
    </source>
</evidence>
<keyword evidence="2" id="KW-0547">Nucleotide-binding</keyword>
<dbReference type="SUPFAM" id="SSF53244">
    <property type="entry name" value="MurD-like peptide ligases, peptide-binding domain"/>
    <property type="match status" value="1"/>
</dbReference>
<dbReference type="GO" id="GO:0005524">
    <property type="term" value="F:ATP binding"/>
    <property type="evidence" value="ECO:0007669"/>
    <property type="project" value="UniProtKB-KW"/>
</dbReference>
<sequence>MGKELTIIIFFLWSLQALRQALNWVYWWQVKEYRFDRFRLLLESKEGKKNLEINLIITKFTCLLLALFLGIYYPALLLFTWLNLKLIREVFLRQLRKPIFTLRAIELFLTTLFGMFLIVFLSYQSGIIASNLAFGEILLLGLPVVGILWSRPLVERSKTKVINKAMYRLSIVKPIVIGVTGSYGKTTTKDFIASLLSQKYQVEKTPTSQNTPVGVARKTANLSRDTKIFVVEMGAYKKGEIKTVADIVKPQIGVITGIEPQHLALFGSLQNIKEAKYELIQALPKNGQAIFNGNNTDCLEMLEWARRDGREVFVCQVLDRDNQKRKADLRLKIEKISLTGSTITVHYGRIKKTMETLIPSPHLLQNLGAAILVAKKLGVNWQQIEKGVKTLDLSGRAMRTQNLPSKGILVDDSYNSTPHAFVAALDHLKMFKKRRIVFMTGIIELGKTTYQVHEEIGKKLGQIADEIILTNSDAKEGILAGLGDNSKKLVVVTNPNRLAEKIKYYLRLDCAILLEGRMPASVNKAVQKETEREKQ</sequence>
<dbReference type="SUPFAM" id="SSF53623">
    <property type="entry name" value="MurD-like peptide ligases, catalytic domain"/>
    <property type="match status" value="1"/>
</dbReference>
<dbReference type="PATRIC" id="fig|1618610.3.peg.104"/>
<comment type="caution">
    <text evidence="7">The sequence shown here is derived from an EMBL/GenBank/DDBJ whole genome shotgun (WGS) entry which is preliminary data.</text>
</comment>
<reference evidence="7 8" key="1">
    <citation type="journal article" date="2015" name="Nature">
        <title>rRNA introns, odd ribosomes, and small enigmatic genomes across a large radiation of phyla.</title>
        <authorList>
            <person name="Brown C.T."/>
            <person name="Hug L.A."/>
            <person name="Thomas B.C."/>
            <person name="Sharon I."/>
            <person name="Castelle C.J."/>
            <person name="Singh A."/>
            <person name="Wilkins M.J."/>
            <person name="Williams K.H."/>
            <person name="Banfield J.F."/>
        </authorList>
    </citation>
    <scope>NUCLEOTIDE SEQUENCE [LARGE SCALE GENOMIC DNA]</scope>
</reference>
<feature type="transmembrane region" description="Helical" evidence="4">
    <location>
        <begin position="56"/>
        <end position="79"/>
    </location>
</feature>
<dbReference type="EMBL" id="LCJQ01000002">
    <property type="protein sequence ID" value="KKT82147.1"/>
    <property type="molecule type" value="Genomic_DNA"/>
</dbReference>
<accession>A0A0G1MMX9</accession>
<dbReference type="Pfam" id="PF02875">
    <property type="entry name" value="Mur_ligase_C"/>
    <property type="match status" value="1"/>
</dbReference>